<feature type="domain" description="Disease resistance protein At4g27190-like leucine-rich repeats" evidence="4">
    <location>
        <begin position="1136"/>
        <end position="1265"/>
    </location>
</feature>
<evidence type="ECO:0000256" key="3">
    <source>
        <dbReference type="ARBA" id="ARBA00022821"/>
    </source>
</evidence>
<dbReference type="InterPro" id="IPR042197">
    <property type="entry name" value="Apaf_helical"/>
</dbReference>
<evidence type="ECO:0000313" key="6">
    <source>
        <dbReference type="EMBL" id="JAV45363.1"/>
    </source>
</evidence>
<dbReference type="Pfam" id="PF23598">
    <property type="entry name" value="LRR_14"/>
    <property type="match status" value="1"/>
</dbReference>
<feature type="domain" description="Disease resistance protein At4g27190-like leucine-rich repeats" evidence="4">
    <location>
        <begin position="1304"/>
        <end position="1440"/>
    </location>
</feature>
<dbReference type="Gene3D" id="3.80.10.10">
    <property type="entry name" value="Ribonuclease Inhibitor"/>
    <property type="match status" value="7"/>
</dbReference>
<keyword evidence="1" id="KW-0677">Repeat</keyword>
<protein>
    <submittedName>
        <fullName evidence="6">NB-ARC domain-containing disease resistance protein</fullName>
    </submittedName>
</protein>
<dbReference type="Gene3D" id="1.10.8.430">
    <property type="entry name" value="Helical domain of apoptotic protease-activating factors"/>
    <property type="match status" value="1"/>
</dbReference>
<dbReference type="InterPro" id="IPR057135">
    <property type="entry name" value="At4g27190-like_LRR"/>
</dbReference>
<dbReference type="EMBL" id="GFAY01000287">
    <property type="protein sequence ID" value="JAV45363.1"/>
    <property type="molecule type" value="Transcribed_RNA"/>
</dbReference>
<evidence type="ECO:0000259" key="4">
    <source>
        <dbReference type="Pfam" id="PF23247"/>
    </source>
</evidence>
<reference evidence="6" key="1">
    <citation type="submission" date="2016-12" db="EMBL/GenBank/DDBJ databases">
        <title>Transcriptomic, proteomic, and metabolomic analysis of Citrus limon response to graft inoculation by Candidatus Liberibacter asiaticus.</title>
        <authorList>
            <person name="Ramsey J."/>
            <person name="Chin E."/>
            <person name="Chavez J."/>
            <person name="Saha S."/>
            <person name="Mischuk D."/>
            <person name="Mahoney J."/>
            <person name="Mohr J."/>
            <person name="Robison F."/>
            <person name="Godfrey K."/>
            <person name="Levesque C."/>
            <person name="Foster L."/>
            <person name="Xu Y."/>
            <person name="Strickler S."/>
            <person name="Fernandez-Pozo N."/>
            <person name="Polek M.L."/>
            <person name="Giovannoni J."/>
            <person name="Mueller L.A."/>
            <person name="Slupsky C."/>
            <person name="Bruce J."/>
            <person name="Cilia M."/>
        </authorList>
    </citation>
    <scope>NUCLEOTIDE SEQUENCE</scope>
</reference>
<feature type="domain" description="Disease resistance R13L4/SHOC-2-like LRR" evidence="5">
    <location>
        <begin position="257"/>
        <end position="566"/>
    </location>
</feature>
<feature type="domain" description="Disease resistance protein At4g27190-like leucine-rich repeats" evidence="4">
    <location>
        <begin position="1525"/>
        <end position="1624"/>
    </location>
</feature>
<organism evidence="6">
    <name type="scientific">Citrus limon</name>
    <name type="common">Lemon</name>
    <name type="synonym">Citrus medica var. limon</name>
    <dbReference type="NCBI Taxonomy" id="2708"/>
    <lineage>
        <taxon>Eukaryota</taxon>
        <taxon>Viridiplantae</taxon>
        <taxon>Streptophyta</taxon>
        <taxon>Embryophyta</taxon>
        <taxon>Tracheophyta</taxon>
        <taxon>Spermatophyta</taxon>
        <taxon>Magnoliopsida</taxon>
        <taxon>eudicotyledons</taxon>
        <taxon>Gunneridae</taxon>
        <taxon>Pentapetalae</taxon>
        <taxon>rosids</taxon>
        <taxon>malvids</taxon>
        <taxon>Sapindales</taxon>
        <taxon>Rutaceae</taxon>
        <taxon>Aurantioideae</taxon>
        <taxon>Citrus</taxon>
    </lineage>
</organism>
<dbReference type="InterPro" id="IPR027417">
    <property type="entry name" value="P-loop_NTPase"/>
</dbReference>
<dbReference type="GO" id="GO:0006952">
    <property type="term" value="P:defense response"/>
    <property type="evidence" value="ECO:0007669"/>
    <property type="project" value="UniProtKB-KW"/>
</dbReference>
<dbReference type="InterPro" id="IPR032675">
    <property type="entry name" value="LRR_dom_sf"/>
</dbReference>
<dbReference type="SUPFAM" id="SSF52540">
    <property type="entry name" value="P-loop containing nucleoside triphosphate hydrolases"/>
    <property type="match status" value="1"/>
</dbReference>
<dbReference type="GO" id="GO:0005524">
    <property type="term" value="F:ATP binding"/>
    <property type="evidence" value="ECO:0007669"/>
    <property type="project" value="UniProtKB-KW"/>
</dbReference>
<dbReference type="Pfam" id="PF23247">
    <property type="entry name" value="LRR_RPS2"/>
    <property type="match status" value="6"/>
</dbReference>
<feature type="domain" description="Disease resistance protein At4g27190-like leucine-rich repeats" evidence="4">
    <location>
        <begin position="988"/>
        <end position="1105"/>
    </location>
</feature>
<dbReference type="PANTHER" id="PTHR33463">
    <property type="entry name" value="NB-ARC DOMAIN-CONTAINING PROTEIN-RELATED"/>
    <property type="match status" value="1"/>
</dbReference>
<dbReference type="GO" id="GO:0043531">
    <property type="term" value="F:ADP binding"/>
    <property type="evidence" value="ECO:0007669"/>
    <property type="project" value="InterPro"/>
</dbReference>
<proteinExistence type="predicted"/>
<evidence type="ECO:0000256" key="2">
    <source>
        <dbReference type="ARBA" id="ARBA00022741"/>
    </source>
</evidence>
<dbReference type="InterPro" id="IPR050905">
    <property type="entry name" value="Plant_NBS-LRR"/>
</dbReference>
<evidence type="ECO:0000259" key="5">
    <source>
        <dbReference type="Pfam" id="PF23598"/>
    </source>
</evidence>
<name>A0A1S8AD25_CITLI</name>
<accession>A0A1S8AD25</accession>
<feature type="domain" description="Disease resistance protein At4g27190-like leucine-rich repeats" evidence="4">
    <location>
        <begin position="779"/>
        <end position="915"/>
    </location>
</feature>
<evidence type="ECO:0000256" key="1">
    <source>
        <dbReference type="ARBA" id="ARBA00022737"/>
    </source>
</evidence>
<dbReference type="PANTHER" id="PTHR33463:SF167">
    <property type="entry name" value="PUTATIVE-RELATED"/>
    <property type="match status" value="1"/>
</dbReference>
<dbReference type="SUPFAM" id="SSF52047">
    <property type="entry name" value="RNI-like"/>
    <property type="match status" value="3"/>
</dbReference>
<keyword evidence="2" id="KW-0547">Nucleotide-binding</keyword>
<feature type="domain" description="Disease resistance protein At4g27190-like leucine-rich repeats" evidence="4">
    <location>
        <begin position="648"/>
        <end position="748"/>
    </location>
</feature>
<sequence>MNIQKTFSIGVLSDEEALSFFWSNVGDAAGRSDFLPIGVEIVRECRGFPIAIITIANALKNKILFFWKDAFDQLRNSNQRRMGGEDANVNSIIELSYNFLESEEAKSLFRLCGLLNGGSQIPIDALMRCGMGLGLLKGVYTLQEARKRVHMLVNFLKASRLLLDGDAEECLKMHDIIHSIAASVATEELMFNMQNVADLKEELDKKTHKDPTAISIPFRGIYEFPERLECPKLKLFVLFSENLSLRIPDLFFEGMTELRVLSFTGFRFPSLPSSIGCLISLRTLTLESCLLGDVATIGDLKKLEILSLRHSDVEELPGEIGQLTRLKLLDLSNCMKLKVIRPNVISSLSRLEELYMGNSFTEWEIEGQSNASLVELKQLSRLTTLEVHIPDAQVMPQDLLSVELERYRICIGDVWSWSGEHETSRRLKLSALNKCIYLGYGMQMLLKGIEDLYLDELNGFQNALLELEDGEVFPLLKHLHVQNVCEILYIVNLVGWGHCNAFPLLESLFLHNLMRLEMVYRGQLTEHSFSKLRIIKVCQCDNLKHLFSFPMARNLLQLQKLKVSFCESLKLIVGKESSETHNVHEIINFTQLHSLTLQCLPQLTSSGFDLERPLLSPTISATTLAFEEVIAEDDSDESLFNNKVIFPNLEKLKLSSINIEKIWHDQYPLMLNSCSQNLTNLTVETCSHLKFLFPYSMVDSLVRLQQLEIRKCESMEAVIDTTDIEINSVEFPSLHHLRIVDCPNLRSFISVNSSEEKILHTDTQPLFDEKLVLPRLEVLSIDMMDNMRKIWHHQLALNSFSKLKALEVTNCGKLANIFPANIIMRRRLDRLEYLKVDGCASVEEIIGETSSNGNVCMVEEEEEARRRFVFPRLTWLNLSLLPRLKSFCPGVDISEWPLLKSLGVFGCDSVEILFASPEYFSCGSQRPLFVLDPKVAFPGLKELELNKLPNLLHLWKENSQLSKALLNLATLEISECDKLEKLVPSSVSLENLVTLEVSKCNELIHLMTLSTAESLVKLNRMNVIDCKMLQQIILQVGEEVKKDCIVFGQFKYLGLHCLPCLTSFCLGNFTLEFPCLEQVIVRECPKMKIFSQGVLHTPKLQRLHLREKYDEGLWEGSLNSTIQKLFEEMVGLCDINYLELSQFPHLKEMWHRQALPVSFFSNLSWLVVEDCTFFSSAIPVNLMWFLNNLKILEISNCDSLEEVFHLEELNANEHFGPLFPTLRKLKLKNLPKLIRFCNFIGNVIRLPSLSYMWIESCPNMITFISNSSPVPLTANKEPHEMTLEENFLADIQPLFDEKVGLPSLEELAILSMDSLRKLWQDELSLHSFYNLKFLGVQKCNKLLNIFPCNMLERLQKLQKLQVLYCSSVREIFELRALSGRDTHTIKAAPLRESDASFVFPQLTSLSLWWLPRLKSFYPQVQISEWPMLKKLDVGGCAEVEIFASEVLSLQETHVDSQHNIQIPQYLFFVDKVAFPSLEELMLFRLPKLLHLWKGNSHPSKVFPNLASLKLSECTKLEKLVPSSMSFQNLTTLEVSKCDGLINLVTCSTAESMVKLVRMSITDCKLIEEIIHPIREDVKDCIVFSQLKYLGLHCLPTLTSFCLGNYTLEFPSLEQVIVMDCLKMMTFSQGALCTPKLHRLQLTEEDDEGCWDGNLNNTIQQLFKRVNFQNSNEED</sequence>
<dbReference type="SUPFAM" id="SSF52058">
    <property type="entry name" value="L domain-like"/>
    <property type="match status" value="2"/>
</dbReference>
<keyword evidence="3" id="KW-0611">Plant defense</keyword>
<dbReference type="InterPro" id="IPR055414">
    <property type="entry name" value="LRR_R13L4/SHOC2-like"/>
</dbReference>